<gene>
    <name evidence="3" type="ORF">SFOMI_0462</name>
</gene>
<evidence type="ECO:0000256" key="1">
    <source>
        <dbReference type="SAM" id="Phobius"/>
    </source>
</evidence>
<evidence type="ECO:0000313" key="3">
    <source>
        <dbReference type="EMBL" id="GAY19940.1"/>
    </source>
</evidence>
<keyword evidence="1" id="KW-0812">Transmembrane</keyword>
<organism evidence="3 4">
    <name type="scientific">Sphingobium fuliginis (strain ATCC 27551)</name>
    <dbReference type="NCBI Taxonomy" id="336203"/>
    <lineage>
        <taxon>Bacteria</taxon>
        <taxon>Pseudomonadati</taxon>
        <taxon>Pseudomonadota</taxon>
        <taxon>Alphaproteobacteria</taxon>
        <taxon>Sphingomonadales</taxon>
        <taxon>Sphingomonadaceae</taxon>
        <taxon>Sphingobium</taxon>
    </lineage>
</organism>
<evidence type="ECO:0000313" key="4">
    <source>
        <dbReference type="Proteomes" id="UP000221538"/>
    </source>
</evidence>
<keyword evidence="1" id="KW-1133">Transmembrane helix</keyword>
<accession>A0A292ZAT5</accession>
<feature type="transmembrane region" description="Helical" evidence="1">
    <location>
        <begin position="95"/>
        <end position="116"/>
    </location>
</feature>
<name>A0A292ZAT5_SPHSA</name>
<keyword evidence="1" id="KW-0472">Membrane</keyword>
<feature type="chain" id="PRO_5012516505" evidence="2">
    <location>
        <begin position="24"/>
        <end position="121"/>
    </location>
</feature>
<keyword evidence="2" id="KW-0732">Signal</keyword>
<dbReference type="EMBL" id="BEWI01000030">
    <property type="protein sequence ID" value="GAY19940.1"/>
    <property type="molecule type" value="Genomic_DNA"/>
</dbReference>
<reference evidence="3 4" key="1">
    <citation type="journal article" date="2013" name="Biodegradation">
        <title>Occurrence of 4-tert-butylphenol (4-t-BP) biodegradation in an aquatic sample caused by the presence of Spirodela polyrrhiza and isolation of a 4-t-BP-utilizing bacterium.</title>
        <authorList>
            <person name="Ogata Y."/>
            <person name="Toyama T."/>
            <person name="Yu N."/>
            <person name="Wang X."/>
            <person name="Sei K."/>
            <person name="Ike M."/>
        </authorList>
    </citation>
    <scope>NUCLEOTIDE SEQUENCE [LARGE SCALE GENOMIC DNA]</scope>
    <source>
        <strain evidence="3 4">OMI</strain>
    </source>
</reference>
<dbReference type="AlphaFoldDB" id="A0A292ZAT5"/>
<feature type="transmembrane region" description="Helical" evidence="1">
    <location>
        <begin position="33"/>
        <end position="55"/>
    </location>
</feature>
<feature type="transmembrane region" description="Helical" evidence="1">
    <location>
        <begin position="62"/>
        <end position="83"/>
    </location>
</feature>
<proteinExistence type="predicted"/>
<comment type="caution">
    <text evidence="3">The sequence shown here is derived from an EMBL/GenBank/DDBJ whole genome shotgun (WGS) entry which is preliminary data.</text>
</comment>
<dbReference type="Proteomes" id="UP000221538">
    <property type="component" value="Unassembled WGS sequence"/>
</dbReference>
<evidence type="ECO:0000256" key="2">
    <source>
        <dbReference type="SAM" id="SignalP"/>
    </source>
</evidence>
<feature type="signal peptide" evidence="2">
    <location>
        <begin position="1"/>
        <end position="23"/>
    </location>
</feature>
<sequence>MCCALLFRLSVHALPLFVGFAAASVTYHADHGLVAGLVAAALAGIATIALAQIALGLARSNLARAAIGLVFALPAALAGYHAVHGIAVATMPVSIWPTVVALIGAVAIAATSWAQWSRASR</sequence>
<protein>
    <submittedName>
        <fullName evidence="3">Uncharacterized protein</fullName>
    </submittedName>
</protein>
<reference evidence="3 4" key="2">
    <citation type="journal article" date="2013" name="Environ. Sci. Technol.">
        <title>The 4-tert-butylphenol-utilizing bacterium Sphingobium fuliginis OMI can degrade bisphenols via phenolic ring hydroxylation and meta-cleavage pathway.</title>
        <authorList>
            <person name="Ogata Y."/>
            <person name="Goda S."/>
            <person name="Toyama T."/>
            <person name="Sei K."/>
            <person name="Ike M."/>
        </authorList>
    </citation>
    <scope>NUCLEOTIDE SEQUENCE [LARGE SCALE GENOMIC DNA]</scope>
    <source>
        <strain evidence="3 4">OMI</strain>
    </source>
</reference>